<sequence>MPGMAYTNTLTIPAASHAPPFITHSVGAAPQLHNPVMFSGQVPVSSTQQTTVSNYSNNIMNSSKNGHSRSMADKSKPIPLLPQPSPPHPSNISITRTANNLVTTLDRPPFHTGPLHSFANDYVVPSHFTTNAHALSVPPPLPVATSIAANNTVVPPSPTLQYNSASNSTRVTPLLSVSHNTSLIAKRVPVRMSPAITPSSMNPNAL</sequence>
<accession>A0A146LNT7</accession>
<name>A0A146LNT7_LYGHE</name>
<evidence type="ECO:0000313" key="2">
    <source>
        <dbReference type="EMBL" id="JAQ09578.1"/>
    </source>
</evidence>
<feature type="compositionally biased region" description="Pro residues" evidence="1">
    <location>
        <begin position="79"/>
        <end position="89"/>
    </location>
</feature>
<reference evidence="2" key="1">
    <citation type="journal article" date="2016" name="Gigascience">
        <title>De novo construction of an expanded transcriptome assembly for the western tarnished plant bug, Lygus hesperus.</title>
        <authorList>
            <person name="Tassone E.E."/>
            <person name="Geib S.M."/>
            <person name="Hall B."/>
            <person name="Fabrick J.A."/>
            <person name="Brent C.S."/>
            <person name="Hull J.J."/>
        </authorList>
    </citation>
    <scope>NUCLEOTIDE SEQUENCE</scope>
</reference>
<protein>
    <submittedName>
        <fullName evidence="2">Uncharacterized protein</fullName>
    </submittedName>
</protein>
<organism evidence="2">
    <name type="scientific">Lygus hesperus</name>
    <name type="common">Western plant bug</name>
    <dbReference type="NCBI Taxonomy" id="30085"/>
    <lineage>
        <taxon>Eukaryota</taxon>
        <taxon>Metazoa</taxon>
        <taxon>Ecdysozoa</taxon>
        <taxon>Arthropoda</taxon>
        <taxon>Hexapoda</taxon>
        <taxon>Insecta</taxon>
        <taxon>Pterygota</taxon>
        <taxon>Neoptera</taxon>
        <taxon>Paraneoptera</taxon>
        <taxon>Hemiptera</taxon>
        <taxon>Heteroptera</taxon>
        <taxon>Panheteroptera</taxon>
        <taxon>Cimicomorpha</taxon>
        <taxon>Miridae</taxon>
        <taxon>Mirini</taxon>
        <taxon>Lygus</taxon>
    </lineage>
</organism>
<feature type="region of interest" description="Disordered" evidence="1">
    <location>
        <begin position="61"/>
        <end position="90"/>
    </location>
</feature>
<evidence type="ECO:0000256" key="1">
    <source>
        <dbReference type="SAM" id="MobiDB-lite"/>
    </source>
</evidence>
<proteinExistence type="predicted"/>
<dbReference type="EMBL" id="GDHC01009051">
    <property type="protein sequence ID" value="JAQ09578.1"/>
    <property type="molecule type" value="Transcribed_RNA"/>
</dbReference>
<dbReference type="AlphaFoldDB" id="A0A146LNT7"/>
<gene>
    <name evidence="2" type="ORF">g.16825</name>
</gene>